<dbReference type="SUPFAM" id="SSF54862">
    <property type="entry name" value="4Fe-4S ferredoxins"/>
    <property type="match status" value="1"/>
</dbReference>
<feature type="domain" description="4Fe-4S ferredoxin-type" evidence="4">
    <location>
        <begin position="225"/>
        <end position="251"/>
    </location>
</feature>
<dbReference type="RefSeq" id="WP_154553892.1">
    <property type="nucleotide sequence ID" value="NZ_JBJESO010000006.1"/>
</dbReference>
<protein>
    <submittedName>
        <fullName evidence="5">4Fe-4S dicluster domain-containing protein</fullName>
    </submittedName>
</protein>
<evidence type="ECO:0000313" key="5">
    <source>
        <dbReference type="EMBL" id="MST70331.1"/>
    </source>
</evidence>
<evidence type="ECO:0000259" key="4">
    <source>
        <dbReference type="PROSITE" id="PS51379"/>
    </source>
</evidence>
<evidence type="ECO:0000313" key="6">
    <source>
        <dbReference type="Proteomes" id="UP000469424"/>
    </source>
</evidence>
<evidence type="ECO:0000256" key="2">
    <source>
        <dbReference type="ARBA" id="ARBA00023004"/>
    </source>
</evidence>
<dbReference type="EMBL" id="VUNA01000004">
    <property type="protein sequence ID" value="MST70331.1"/>
    <property type="molecule type" value="Genomic_DNA"/>
</dbReference>
<keyword evidence="3" id="KW-0411">Iron-sulfur</keyword>
<dbReference type="PROSITE" id="PS51379">
    <property type="entry name" value="4FE4S_FER_2"/>
    <property type="match status" value="2"/>
</dbReference>
<evidence type="ECO:0000256" key="3">
    <source>
        <dbReference type="ARBA" id="ARBA00023014"/>
    </source>
</evidence>
<dbReference type="Pfam" id="PF12838">
    <property type="entry name" value="Fer4_7"/>
    <property type="match status" value="1"/>
</dbReference>
<reference evidence="5 6" key="1">
    <citation type="submission" date="2019-08" db="EMBL/GenBank/DDBJ databases">
        <title>In-depth cultivation of the pig gut microbiome towards novel bacterial diversity and tailored functional studies.</title>
        <authorList>
            <person name="Wylensek D."/>
            <person name="Hitch T.C.A."/>
            <person name="Clavel T."/>
        </authorList>
    </citation>
    <scope>NUCLEOTIDE SEQUENCE [LARGE SCALE GENOMIC DNA]</scope>
    <source>
        <strain evidence="5 6">WCA-MUC-591-APC-4B</strain>
    </source>
</reference>
<comment type="caution">
    <text evidence="5">The sequence shown here is derived from an EMBL/GenBank/DDBJ whole genome shotgun (WGS) entry which is preliminary data.</text>
</comment>
<keyword evidence="6" id="KW-1185">Reference proteome</keyword>
<dbReference type="Proteomes" id="UP000469424">
    <property type="component" value="Unassembled WGS sequence"/>
</dbReference>
<organism evidence="5 6">
    <name type="scientific">Mogibacterium kristiansenii</name>
    <dbReference type="NCBI Taxonomy" id="2606708"/>
    <lineage>
        <taxon>Bacteria</taxon>
        <taxon>Bacillati</taxon>
        <taxon>Bacillota</taxon>
        <taxon>Clostridia</taxon>
        <taxon>Peptostreptococcales</taxon>
        <taxon>Anaerovoracaceae</taxon>
        <taxon>Mogibacterium</taxon>
    </lineage>
</organism>
<dbReference type="GO" id="GO:0051536">
    <property type="term" value="F:iron-sulfur cluster binding"/>
    <property type="evidence" value="ECO:0007669"/>
    <property type="project" value="UniProtKB-KW"/>
</dbReference>
<keyword evidence="1" id="KW-0479">Metal-binding</keyword>
<dbReference type="GO" id="GO:0046872">
    <property type="term" value="F:metal ion binding"/>
    <property type="evidence" value="ECO:0007669"/>
    <property type="project" value="UniProtKB-KW"/>
</dbReference>
<proteinExistence type="predicted"/>
<dbReference type="InterPro" id="IPR017900">
    <property type="entry name" value="4Fe4S_Fe_S_CS"/>
</dbReference>
<dbReference type="InterPro" id="IPR017896">
    <property type="entry name" value="4Fe4S_Fe-S-bd"/>
</dbReference>
<gene>
    <name evidence="5" type="ORF">FYJ65_03080</name>
</gene>
<name>A0A6N7XL74_9FIRM</name>
<evidence type="ECO:0000256" key="1">
    <source>
        <dbReference type="ARBA" id="ARBA00022723"/>
    </source>
</evidence>
<feature type="domain" description="4Fe-4S ferredoxin-type" evidence="4">
    <location>
        <begin position="193"/>
        <end position="223"/>
    </location>
</feature>
<accession>A0A6N7XL74</accession>
<dbReference type="PROSITE" id="PS00198">
    <property type="entry name" value="4FE4S_FER_1"/>
    <property type="match status" value="2"/>
</dbReference>
<dbReference type="Gene3D" id="3.40.50.360">
    <property type="match status" value="1"/>
</dbReference>
<dbReference type="InterPro" id="IPR029039">
    <property type="entry name" value="Flavoprotein-like_sf"/>
</dbReference>
<dbReference type="AlphaFoldDB" id="A0A6N7XL74"/>
<dbReference type="Gene3D" id="3.30.70.20">
    <property type="match status" value="1"/>
</dbReference>
<dbReference type="SUPFAM" id="SSF52218">
    <property type="entry name" value="Flavoproteins"/>
    <property type="match status" value="1"/>
</dbReference>
<keyword evidence="2" id="KW-0408">Iron</keyword>
<sequence length="274" mass="30509">MINKLVGLYFSPSGDTARLTKRVAEEIATRMDDACIENLSVSYIDLLRNPLMEDCTFDEETIVVIGIPAFTGRVPLPCVKMIQKMHGKNTMTVCLVDYGNSSYGDALYELYTFMEDQGFSVLSAGAFVSQHVIFKKIAACRPDVRDLQKVKEFCELTSRKLHRFCGTMIQELRAKPAPLDIKGSIPHKAPLRLPLHPTPNKHCTNCGACAQICPMGAINLRDVRKVDVRKCISCTACIRACPEGARDFHGPMCAASGLALEKLYSKRKDPEWFL</sequence>